<keyword evidence="9" id="KW-0732">Signal</keyword>
<feature type="transmembrane region" description="Helical" evidence="8">
    <location>
        <begin position="82"/>
        <end position="106"/>
    </location>
</feature>
<dbReference type="PROSITE" id="PS01186">
    <property type="entry name" value="EGF_2"/>
    <property type="match status" value="1"/>
</dbReference>
<keyword evidence="6" id="KW-0497">Mitogen</keyword>
<dbReference type="FunFam" id="2.10.25.10:FF:000182">
    <property type="entry name" value="Protransforming growth factor alpha"/>
    <property type="match status" value="1"/>
</dbReference>
<dbReference type="GO" id="GO:0008083">
    <property type="term" value="F:growth factor activity"/>
    <property type="evidence" value="ECO:0007669"/>
    <property type="project" value="UniProtKB-KW"/>
</dbReference>
<reference evidence="11" key="1">
    <citation type="submission" date="2021-06" db="EMBL/GenBank/DDBJ databases">
        <authorList>
            <consortium name="Wellcome Sanger Institute Data Sharing"/>
        </authorList>
    </citation>
    <scope>NUCLEOTIDE SEQUENCE [LARGE SCALE GENOMIC DNA]</scope>
</reference>
<dbReference type="GO" id="GO:0005615">
    <property type="term" value="C:extracellular space"/>
    <property type="evidence" value="ECO:0007669"/>
    <property type="project" value="UniProtKB-ARBA"/>
</dbReference>
<protein>
    <submittedName>
        <fullName evidence="11">Protransforming growth factor alpha-like</fullName>
    </submittedName>
</protein>
<dbReference type="GO" id="GO:0008284">
    <property type="term" value="P:positive regulation of cell population proliferation"/>
    <property type="evidence" value="ECO:0007669"/>
    <property type="project" value="TreeGrafter"/>
</dbReference>
<dbReference type="PROSITE" id="PS50026">
    <property type="entry name" value="EGF_3"/>
    <property type="match status" value="1"/>
</dbReference>
<gene>
    <name evidence="11" type="primary">LOC114644829</name>
</gene>
<keyword evidence="8" id="KW-0812">Transmembrane</keyword>
<feature type="disulfide bond" evidence="7">
    <location>
        <begin position="57"/>
        <end position="66"/>
    </location>
</feature>
<dbReference type="SUPFAM" id="SSF57196">
    <property type="entry name" value="EGF/Laminin"/>
    <property type="match status" value="1"/>
</dbReference>
<keyword evidence="4" id="KW-0339">Growth factor</keyword>
<keyword evidence="3 7" id="KW-0245">EGF-like domain</keyword>
<evidence type="ECO:0000256" key="5">
    <source>
        <dbReference type="ARBA" id="ARBA00023157"/>
    </source>
</evidence>
<evidence type="ECO:0000313" key="12">
    <source>
        <dbReference type="Proteomes" id="UP000694620"/>
    </source>
</evidence>
<evidence type="ECO:0000256" key="2">
    <source>
        <dbReference type="ARBA" id="ARBA00022525"/>
    </source>
</evidence>
<dbReference type="GO" id="GO:0045840">
    <property type="term" value="P:positive regulation of mitotic nuclear division"/>
    <property type="evidence" value="ECO:0007669"/>
    <property type="project" value="TreeGrafter"/>
</dbReference>
<dbReference type="Proteomes" id="UP000694620">
    <property type="component" value="Chromosome 2"/>
</dbReference>
<evidence type="ECO:0000256" key="9">
    <source>
        <dbReference type="SAM" id="SignalP"/>
    </source>
</evidence>
<dbReference type="PANTHER" id="PTHR10740:SF1">
    <property type="entry name" value="PROTRANSFORMING GROWTH FACTOR ALPHA"/>
    <property type="match status" value="1"/>
</dbReference>
<dbReference type="PRINTS" id="PR00009">
    <property type="entry name" value="EGFTGF"/>
</dbReference>
<keyword evidence="8" id="KW-0472">Membrane</keyword>
<feature type="signal peptide" evidence="9">
    <location>
        <begin position="1"/>
        <end position="22"/>
    </location>
</feature>
<dbReference type="RefSeq" id="XP_051778903.1">
    <property type="nucleotide sequence ID" value="XM_051922943.1"/>
</dbReference>
<comment type="caution">
    <text evidence="7">Lacks conserved residue(s) required for the propagation of feature annotation.</text>
</comment>
<evidence type="ECO:0000256" key="3">
    <source>
        <dbReference type="ARBA" id="ARBA00022536"/>
    </source>
</evidence>
<evidence type="ECO:0000259" key="10">
    <source>
        <dbReference type="PROSITE" id="PS50026"/>
    </source>
</evidence>
<accession>A0A8C4T3Y7</accession>
<proteinExistence type="predicted"/>
<dbReference type="GeneTree" id="ENSGT00980000202857"/>
<feature type="chain" id="PRO_5034733346" evidence="9">
    <location>
        <begin position="23"/>
        <end position="131"/>
    </location>
</feature>
<reference evidence="11" key="2">
    <citation type="submission" date="2025-08" db="UniProtKB">
        <authorList>
            <consortium name="Ensembl"/>
        </authorList>
    </citation>
    <scope>IDENTIFICATION</scope>
</reference>
<dbReference type="Ensembl" id="ENSECRT00000026598.1">
    <property type="protein sequence ID" value="ENSECRP00000026053.1"/>
    <property type="gene ID" value="ENSECRG00000017608.1"/>
</dbReference>
<keyword evidence="2" id="KW-0964">Secreted</keyword>
<dbReference type="Gene3D" id="2.10.25.10">
    <property type="entry name" value="Laminin"/>
    <property type="match status" value="1"/>
</dbReference>
<name>A0A8C4T3Y7_ERPCA</name>
<dbReference type="InterPro" id="IPR000742">
    <property type="entry name" value="EGF"/>
</dbReference>
<feature type="domain" description="EGF-like" evidence="10">
    <location>
        <begin position="27"/>
        <end position="67"/>
    </location>
</feature>
<sequence length="131" mass="14424">MLRRALCSLGVLIAFTVSSSSSGSSDFFLDCPEKYNGYCHQGTCRFIISEEVASCICNEGYTGHRCQHSDLLSIFSNNPDSMVGVIAAVIFVAVLAVLLTACICLYSCKRRINCRLSLQEEPNTPYEHLEV</sequence>
<reference evidence="11" key="3">
    <citation type="submission" date="2025-09" db="UniProtKB">
        <authorList>
            <consortium name="Ensembl"/>
        </authorList>
    </citation>
    <scope>IDENTIFICATION</scope>
</reference>
<evidence type="ECO:0000256" key="1">
    <source>
        <dbReference type="ARBA" id="ARBA00004239"/>
    </source>
</evidence>
<keyword evidence="8" id="KW-1133">Transmembrane helix</keyword>
<dbReference type="AlphaFoldDB" id="A0A8C4T3Y7"/>
<evidence type="ECO:0000256" key="6">
    <source>
        <dbReference type="ARBA" id="ARBA00023246"/>
    </source>
</evidence>
<dbReference type="PANTHER" id="PTHR10740">
    <property type="entry name" value="TRANSFORMING GROWTH FACTOR ALPHA"/>
    <property type="match status" value="1"/>
</dbReference>
<keyword evidence="12" id="KW-1185">Reference proteome</keyword>
<dbReference type="GO" id="GO:0005154">
    <property type="term" value="F:epidermal growth factor receptor binding"/>
    <property type="evidence" value="ECO:0007669"/>
    <property type="project" value="TreeGrafter"/>
</dbReference>
<evidence type="ECO:0000256" key="4">
    <source>
        <dbReference type="ARBA" id="ARBA00023030"/>
    </source>
</evidence>
<dbReference type="RefSeq" id="XP_028648649.1">
    <property type="nucleotide sequence ID" value="XM_028792816.2"/>
</dbReference>
<keyword evidence="5 7" id="KW-1015">Disulfide bond</keyword>
<dbReference type="GO" id="GO:0051781">
    <property type="term" value="P:positive regulation of cell division"/>
    <property type="evidence" value="ECO:0007669"/>
    <property type="project" value="UniProtKB-KW"/>
</dbReference>
<dbReference type="GeneID" id="114644829"/>
<comment type="subcellular location">
    <subcellularLocation>
        <location evidence="1">Secreted</location>
        <location evidence="1">Extracellular space</location>
    </subcellularLocation>
</comment>
<evidence type="ECO:0000256" key="7">
    <source>
        <dbReference type="PROSITE-ProRule" id="PRU00076"/>
    </source>
</evidence>
<dbReference type="GO" id="GO:0007173">
    <property type="term" value="P:epidermal growth factor receptor signaling pathway"/>
    <property type="evidence" value="ECO:0007669"/>
    <property type="project" value="TreeGrafter"/>
</dbReference>
<dbReference type="OrthoDB" id="9411915at2759"/>
<evidence type="ECO:0000256" key="8">
    <source>
        <dbReference type="SAM" id="Phobius"/>
    </source>
</evidence>
<dbReference type="PROSITE" id="PS00022">
    <property type="entry name" value="EGF_1"/>
    <property type="match status" value="1"/>
</dbReference>
<organism evidence="11 12">
    <name type="scientific">Erpetoichthys calabaricus</name>
    <name type="common">Rope fish</name>
    <name type="synonym">Calamoichthys calabaricus</name>
    <dbReference type="NCBI Taxonomy" id="27687"/>
    <lineage>
        <taxon>Eukaryota</taxon>
        <taxon>Metazoa</taxon>
        <taxon>Chordata</taxon>
        <taxon>Craniata</taxon>
        <taxon>Vertebrata</taxon>
        <taxon>Euteleostomi</taxon>
        <taxon>Actinopterygii</taxon>
        <taxon>Polypteriformes</taxon>
        <taxon>Polypteridae</taxon>
        <taxon>Erpetoichthys</taxon>
    </lineage>
</organism>
<evidence type="ECO:0000313" key="11">
    <source>
        <dbReference type="Ensembl" id="ENSECRP00000026053.1"/>
    </source>
</evidence>